<comment type="caution">
    <text evidence="1">The sequence shown here is derived from an EMBL/GenBank/DDBJ whole genome shotgun (WGS) entry which is preliminary data.</text>
</comment>
<organism evidence="1 2">
    <name type="scientific">Jutongia hominis</name>
    <dbReference type="NCBI Taxonomy" id="2763664"/>
    <lineage>
        <taxon>Bacteria</taxon>
        <taxon>Bacillati</taxon>
        <taxon>Bacillota</taxon>
        <taxon>Clostridia</taxon>
        <taxon>Lachnospirales</taxon>
        <taxon>Lachnospiraceae</taxon>
        <taxon>Jutongia</taxon>
    </lineage>
</organism>
<evidence type="ECO:0000313" key="1">
    <source>
        <dbReference type="EMBL" id="MBC8558360.1"/>
    </source>
</evidence>
<protein>
    <submittedName>
        <fullName evidence="1">Uncharacterized protein</fullName>
    </submittedName>
</protein>
<dbReference type="Proteomes" id="UP000637513">
    <property type="component" value="Unassembled WGS sequence"/>
</dbReference>
<accession>A0ABR7MX32</accession>
<sequence>MISILTVTKDCNSVEKKDRSTDPVHQNKRNVSYILAFDVAKRQML</sequence>
<gene>
    <name evidence="1" type="ORF">H8700_11705</name>
</gene>
<dbReference type="EMBL" id="JACRSW010000040">
    <property type="protein sequence ID" value="MBC8558360.1"/>
    <property type="molecule type" value="Genomic_DNA"/>
</dbReference>
<evidence type="ECO:0000313" key="2">
    <source>
        <dbReference type="Proteomes" id="UP000637513"/>
    </source>
</evidence>
<name>A0ABR7MX32_9FIRM</name>
<keyword evidence="2" id="KW-1185">Reference proteome</keyword>
<reference evidence="1 2" key="1">
    <citation type="submission" date="2020-08" db="EMBL/GenBank/DDBJ databases">
        <title>Genome public.</title>
        <authorList>
            <person name="Liu C."/>
            <person name="Sun Q."/>
        </authorList>
    </citation>
    <scope>NUCLEOTIDE SEQUENCE [LARGE SCALE GENOMIC DNA]</scope>
    <source>
        <strain evidence="1 2">BX3</strain>
    </source>
</reference>
<dbReference type="RefSeq" id="WP_249305758.1">
    <property type="nucleotide sequence ID" value="NZ_JACRSW010000040.1"/>
</dbReference>
<proteinExistence type="predicted"/>